<dbReference type="EMBL" id="BAAALT010000275">
    <property type="protein sequence ID" value="GAA1832750.1"/>
    <property type="molecule type" value="Genomic_DNA"/>
</dbReference>
<keyword evidence="6" id="KW-1185">Reference proteome</keyword>
<protein>
    <submittedName>
        <fullName evidence="5">ABC transporter ATP-binding protein</fullName>
    </submittedName>
</protein>
<name>A0ABN2MNA8_9ACTN</name>
<dbReference type="Gene3D" id="3.40.50.300">
    <property type="entry name" value="P-loop containing nucleotide triphosphate hydrolases"/>
    <property type="match status" value="1"/>
</dbReference>
<dbReference type="InterPro" id="IPR008995">
    <property type="entry name" value="Mo/tungstate-bd_C_term_dom"/>
</dbReference>
<evidence type="ECO:0000256" key="1">
    <source>
        <dbReference type="ARBA" id="ARBA00022448"/>
    </source>
</evidence>
<dbReference type="Pfam" id="PF00005">
    <property type="entry name" value="ABC_tran"/>
    <property type="match status" value="1"/>
</dbReference>
<dbReference type="InterPro" id="IPR027417">
    <property type="entry name" value="P-loop_NTPase"/>
</dbReference>
<organism evidence="5 6">
    <name type="scientific">Luedemannella flava</name>
    <dbReference type="NCBI Taxonomy" id="349316"/>
    <lineage>
        <taxon>Bacteria</taxon>
        <taxon>Bacillati</taxon>
        <taxon>Actinomycetota</taxon>
        <taxon>Actinomycetes</taxon>
        <taxon>Micromonosporales</taxon>
        <taxon>Micromonosporaceae</taxon>
        <taxon>Luedemannella</taxon>
    </lineage>
</organism>
<dbReference type="RefSeq" id="WP_344139386.1">
    <property type="nucleotide sequence ID" value="NZ_BAAALT010000275.1"/>
</dbReference>
<sequence>MTATPAGGAIELQGLRKRHGDAVAVDGIDLCVEAGELFSLLGPSGCGKTTTLRLIGGFDEPTEGRVLLDGVDLAGTPAHRRPINTVFQSYALFPHLTVADNIAYGLRWRPGVDRAERRRRVGEALELVRLTKLAERRPHQLSGGEQQRVALARALVCEPSVLLLDEPFGALDAKLRKTLRAELRTLQRAVGTTFIFVTHDQEEALEMSDRLAVLDGGQVVQCGTPKQVYGAPRTEFVADFLGLANLLDVECLGPAGDGRASVRLGSETLTATCTDAGTPGPGRVVIRPERVRLGPADAAGENTLTASVSQVVYVGATTQVVTRLPNGATVQALVVNDADVDDGLRPGTPVTVTLPADAVCLLER</sequence>
<dbReference type="GO" id="GO:0005524">
    <property type="term" value="F:ATP binding"/>
    <property type="evidence" value="ECO:0007669"/>
    <property type="project" value="UniProtKB-KW"/>
</dbReference>
<keyword evidence="1" id="KW-0813">Transport</keyword>
<proteinExistence type="predicted"/>
<dbReference type="SUPFAM" id="SSF52540">
    <property type="entry name" value="P-loop containing nucleoside triphosphate hydrolases"/>
    <property type="match status" value="1"/>
</dbReference>
<gene>
    <name evidence="5" type="ORF">GCM10009682_59040</name>
</gene>
<dbReference type="InterPro" id="IPR003593">
    <property type="entry name" value="AAA+_ATPase"/>
</dbReference>
<evidence type="ECO:0000313" key="5">
    <source>
        <dbReference type="EMBL" id="GAA1832750.1"/>
    </source>
</evidence>
<dbReference type="PANTHER" id="PTHR42781:SF4">
    <property type="entry name" value="SPERMIDINE_PUTRESCINE IMPORT ATP-BINDING PROTEIN POTA"/>
    <property type="match status" value="1"/>
</dbReference>
<keyword evidence="2" id="KW-0547">Nucleotide-binding</keyword>
<dbReference type="Gene3D" id="2.40.50.100">
    <property type="match status" value="1"/>
</dbReference>
<evidence type="ECO:0000313" key="6">
    <source>
        <dbReference type="Proteomes" id="UP001500218"/>
    </source>
</evidence>
<evidence type="ECO:0000256" key="2">
    <source>
        <dbReference type="ARBA" id="ARBA00022741"/>
    </source>
</evidence>
<dbReference type="PROSITE" id="PS50893">
    <property type="entry name" value="ABC_TRANSPORTER_2"/>
    <property type="match status" value="1"/>
</dbReference>
<comment type="caution">
    <text evidence="5">The sequence shown here is derived from an EMBL/GenBank/DDBJ whole genome shotgun (WGS) entry which is preliminary data.</text>
</comment>
<dbReference type="SUPFAM" id="SSF50331">
    <property type="entry name" value="MOP-like"/>
    <property type="match status" value="1"/>
</dbReference>
<dbReference type="SMART" id="SM00382">
    <property type="entry name" value="AAA"/>
    <property type="match status" value="1"/>
</dbReference>
<dbReference type="InterPro" id="IPR003439">
    <property type="entry name" value="ABC_transporter-like_ATP-bd"/>
</dbReference>
<dbReference type="Pfam" id="PF08402">
    <property type="entry name" value="TOBE_2"/>
    <property type="match status" value="1"/>
</dbReference>
<evidence type="ECO:0000259" key="4">
    <source>
        <dbReference type="PROSITE" id="PS50893"/>
    </source>
</evidence>
<evidence type="ECO:0000256" key="3">
    <source>
        <dbReference type="ARBA" id="ARBA00022840"/>
    </source>
</evidence>
<reference evidence="5 6" key="1">
    <citation type="journal article" date="2019" name="Int. J. Syst. Evol. Microbiol.">
        <title>The Global Catalogue of Microorganisms (GCM) 10K type strain sequencing project: providing services to taxonomists for standard genome sequencing and annotation.</title>
        <authorList>
            <consortium name="The Broad Institute Genomics Platform"/>
            <consortium name="The Broad Institute Genome Sequencing Center for Infectious Disease"/>
            <person name="Wu L."/>
            <person name="Ma J."/>
        </authorList>
    </citation>
    <scope>NUCLEOTIDE SEQUENCE [LARGE SCALE GENOMIC DNA]</scope>
    <source>
        <strain evidence="5 6">JCM 13250</strain>
    </source>
</reference>
<dbReference type="PROSITE" id="PS00211">
    <property type="entry name" value="ABC_TRANSPORTER_1"/>
    <property type="match status" value="1"/>
</dbReference>
<dbReference type="InterPro" id="IPR013611">
    <property type="entry name" value="Transp-assoc_OB_typ2"/>
</dbReference>
<dbReference type="Proteomes" id="UP001500218">
    <property type="component" value="Unassembled WGS sequence"/>
</dbReference>
<keyword evidence="3 5" id="KW-0067">ATP-binding</keyword>
<dbReference type="InterPro" id="IPR017871">
    <property type="entry name" value="ABC_transporter-like_CS"/>
</dbReference>
<dbReference type="InterPro" id="IPR050093">
    <property type="entry name" value="ABC_SmlMolc_Importer"/>
</dbReference>
<accession>A0ABN2MNA8</accession>
<feature type="domain" description="ABC transporter" evidence="4">
    <location>
        <begin position="10"/>
        <end position="241"/>
    </location>
</feature>
<dbReference type="PANTHER" id="PTHR42781">
    <property type="entry name" value="SPERMIDINE/PUTRESCINE IMPORT ATP-BINDING PROTEIN POTA"/>
    <property type="match status" value="1"/>
</dbReference>